<protein>
    <recommendedName>
        <fullName evidence="1">ER-bound oxygenase mpaB/mpaB'/Rubber oxygenase catalytic domain-containing protein</fullName>
    </recommendedName>
</protein>
<feature type="domain" description="ER-bound oxygenase mpaB/mpaB'/Rubber oxygenase catalytic" evidence="1">
    <location>
        <begin position="3"/>
        <end position="168"/>
    </location>
</feature>
<keyword evidence="3" id="KW-1185">Reference proteome</keyword>
<dbReference type="Proteomes" id="UP001321498">
    <property type="component" value="Chromosome"/>
</dbReference>
<sequence length="204" mass="22834">MLAFGTEEEIRRVARSVGVAHRGVQGDEPVRYDARDPELQLWVAATLYDTTVQVWEAVHGPLPEATADAVYRESARIGTALGMPLASWPTDRAAFREYWEQRVARLEVTPPARAVAVSLLRPRTGPMWLRGLMPLARVVTAGLLPEAVRRGYGVRWDDRLGRQFARRFGLLLAVYRILPRTIRRAPSRLLLARFRGAAPASTPS</sequence>
<organism evidence="2 3">
    <name type="scientific">Naasia aerilata</name>
    <dbReference type="NCBI Taxonomy" id="1162966"/>
    <lineage>
        <taxon>Bacteria</taxon>
        <taxon>Bacillati</taxon>
        <taxon>Actinomycetota</taxon>
        <taxon>Actinomycetes</taxon>
        <taxon>Micrococcales</taxon>
        <taxon>Microbacteriaceae</taxon>
        <taxon>Naasia</taxon>
    </lineage>
</organism>
<reference evidence="3" key="1">
    <citation type="journal article" date="2019" name="Int. J. Syst. Evol. Microbiol.">
        <title>The Global Catalogue of Microorganisms (GCM) 10K type strain sequencing project: providing services to taxonomists for standard genome sequencing and annotation.</title>
        <authorList>
            <consortium name="The Broad Institute Genomics Platform"/>
            <consortium name="The Broad Institute Genome Sequencing Center for Infectious Disease"/>
            <person name="Wu L."/>
            <person name="Ma J."/>
        </authorList>
    </citation>
    <scope>NUCLEOTIDE SEQUENCE [LARGE SCALE GENOMIC DNA]</scope>
    <source>
        <strain evidence="3">NBRC 108725</strain>
    </source>
</reference>
<evidence type="ECO:0000313" key="3">
    <source>
        <dbReference type="Proteomes" id="UP001321498"/>
    </source>
</evidence>
<dbReference type="InterPro" id="IPR018713">
    <property type="entry name" value="MPAB/Lcp_cat_dom"/>
</dbReference>
<dbReference type="Pfam" id="PF09995">
    <property type="entry name" value="MPAB_Lcp_cat"/>
    <property type="match status" value="1"/>
</dbReference>
<dbReference type="PANTHER" id="PTHR36151">
    <property type="entry name" value="BLR2777 PROTEIN"/>
    <property type="match status" value="1"/>
</dbReference>
<gene>
    <name evidence="2" type="ORF">GCM10025866_25770</name>
</gene>
<proteinExistence type="predicted"/>
<dbReference type="PANTHER" id="PTHR36151:SF3">
    <property type="entry name" value="ER-BOUND OXYGENASE MPAB_MPAB'_RUBBER OXYGENASE CATALYTIC DOMAIN-CONTAINING PROTEIN"/>
    <property type="match status" value="1"/>
</dbReference>
<evidence type="ECO:0000313" key="2">
    <source>
        <dbReference type="EMBL" id="BDZ46668.1"/>
    </source>
</evidence>
<name>A0ABN6XR63_9MICO</name>
<accession>A0ABN6XR63</accession>
<evidence type="ECO:0000259" key="1">
    <source>
        <dbReference type="Pfam" id="PF09995"/>
    </source>
</evidence>
<dbReference type="EMBL" id="AP027731">
    <property type="protein sequence ID" value="BDZ46668.1"/>
    <property type="molecule type" value="Genomic_DNA"/>
</dbReference>